<proteinExistence type="predicted"/>
<dbReference type="Pfam" id="PF13439">
    <property type="entry name" value="Glyco_transf_4"/>
    <property type="match status" value="1"/>
</dbReference>
<sequence length="589" mass="64559">MLNVALISHSPHMTGAERMLTNLAILLKQHVDYEPIVLIPNPSHGKMTEVLAQHGIMWCEVPSMKWYIAQQAHDVPAYVSQLLPRAEEYAEALRLIQADIAIVNTLTNLEGALGCFEANLPYVLWAHGVIDSSMSAGTPAVRASFDKVALNLASHIVTCSEWTSAFFQDLVPHKPVQTIHNWTDMRADGEVQRRPATFCALSTLEPHKGIDILIEAAAILKEQGLPVKVELYAAGHSEKQLRGLTSQLGVDDVVEFRGRVSDVQRVYQSCTATIMPSFVEPFGMVAIESMSVGTPVIASAAGGLTEIIEDGISGILVPPGDAVALAGAMRKVFEDEVLHKKLVSGGKQRVSTFFAASRAIDDFSQVLGKISKITSPYRDEARFLIDLLYLLKSKASSGVHATTPAPTVLLIENQMAYVPFSPIAEQKAHSRAVAKQSEDLSSIPFHWYSFVSQANVGWYGVEFSAIYEPFAQGAEILVEVVKNGGIAAQALVTIESIRPQTTCAARWPARLDIRENDKVDIRFSCRNMIKSLRLLEWNDGNFAYPVGSLMIENGYLSEAPLSPLPRNDSRRLPSHLRILKRLGGVVRTS</sequence>
<dbReference type="CDD" id="cd03801">
    <property type="entry name" value="GT4_PimA-like"/>
    <property type="match status" value="1"/>
</dbReference>
<dbReference type="InterPro" id="IPR001296">
    <property type="entry name" value="Glyco_trans_1"/>
</dbReference>
<dbReference type="InterPro" id="IPR028098">
    <property type="entry name" value="Glyco_trans_4-like_N"/>
</dbReference>
<gene>
    <name evidence="3" type="ORF">CBM2587_A170049</name>
</gene>
<evidence type="ECO:0000313" key="3">
    <source>
        <dbReference type="EMBL" id="SOY47983.1"/>
    </source>
</evidence>
<dbReference type="Proteomes" id="UP000256780">
    <property type="component" value="Chromosome CBM2587_a"/>
</dbReference>
<accession>A0A375BMQ6</accession>
<evidence type="ECO:0000259" key="2">
    <source>
        <dbReference type="Pfam" id="PF13439"/>
    </source>
</evidence>
<dbReference type="OrthoDB" id="267270at2"/>
<dbReference type="PANTHER" id="PTHR12526">
    <property type="entry name" value="GLYCOSYLTRANSFERASE"/>
    <property type="match status" value="1"/>
</dbReference>
<evidence type="ECO:0000259" key="1">
    <source>
        <dbReference type="Pfam" id="PF00534"/>
    </source>
</evidence>
<organism evidence="3">
    <name type="scientific">Cupriavidus taiwanensis</name>
    <dbReference type="NCBI Taxonomy" id="164546"/>
    <lineage>
        <taxon>Bacteria</taxon>
        <taxon>Pseudomonadati</taxon>
        <taxon>Pseudomonadota</taxon>
        <taxon>Betaproteobacteria</taxon>
        <taxon>Burkholderiales</taxon>
        <taxon>Burkholderiaceae</taxon>
        <taxon>Cupriavidus</taxon>
    </lineage>
</organism>
<feature type="domain" description="Glycosyltransferase subfamily 4-like N-terminal" evidence="2">
    <location>
        <begin position="14"/>
        <end position="184"/>
    </location>
</feature>
<dbReference type="EMBL" id="OFSQ01000009">
    <property type="protein sequence ID" value="SOY47983.1"/>
    <property type="molecule type" value="Genomic_DNA"/>
</dbReference>
<protein>
    <recommendedName>
        <fullName evidence="4">Glycosyltransferase</fullName>
    </recommendedName>
</protein>
<feature type="domain" description="Glycosyl transferase family 1" evidence="1">
    <location>
        <begin position="188"/>
        <end position="348"/>
    </location>
</feature>
<dbReference type="SUPFAM" id="SSF53756">
    <property type="entry name" value="UDP-Glycosyltransferase/glycogen phosphorylase"/>
    <property type="match status" value="1"/>
</dbReference>
<dbReference type="AlphaFoldDB" id="A0A375BMQ6"/>
<name>A0A375BMQ6_9BURK</name>
<evidence type="ECO:0008006" key="4">
    <source>
        <dbReference type="Google" id="ProtNLM"/>
    </source>
</evidence>
<dbReference type="GO" id="GO:0016757">
    <property type="term" value="F:glycosyltransferase activity"/>
    <property type="evidence" value="ECO:0007669"/>
    <property type="project" value="InterPro"/>
</dbReference>
<dbReference type="Pfam" id="PF00534">
    <property type="entry name" value="Glycos_transf_1"/>
    <property type="match status" value="1"/>
</dbReference>
<dbReference type="PANTHER" id="PTHR12526:SF630">
    <property type="entry name" value="GLYCOSYLTRANSFERASE"/>
    <property type="match status" value="1"/>
</dbReference>
<reference evidence="3" key="1">
    <citation type="submission" date="2018-01" db="EMBL/GenBank/DDBJ databases">
        <authorList>
            <person name="Clerissi C."/>
        </authorList>
    </citation>
    <scope>NUCLEOTIDE SEQUENCE</scope>
    <source>
        <strain evidence="3">Cupriavidus sp. LMG 19464</strain>
    </source>
</reference>
<dbReference type="RefSeq" id="WP_116356997.1">
    <property type="nucleotide sequence ID" value="NZ_JASNFM010000012.1"/>
</dbReference>
<comment type="caution">
    <text evidence="3">The sequence shown here is derived from an EMBL/GenBank/DDBJ whole genome shotgun (WGS) entry which is preliminary data.</text>
</comment>
<dbReference type="Gene3D" id="3.40.50.2000">
    <property type="entry name" value="Glycogen Phosphorylase B"/>
    <property type="match status" value="2"/>
</dbReference>